<gene>
    <name evidence="1" type="ORF">V5799_021659</name>
</gene>
<comment type="caution">
    <text evidence="1">The sequence shown here is derived from an EMBL/GenBank/DDBJ whole genome shotgun (WGS) entry which is preliminary data.</text>
</comment>
<keyword evidence="2" id="KW-1185">Reference proteome</keyword>
<protein>
    <submittedName>
        <fullName evidence="1">Uncharacterized protein</fullName>
    </submittedName>
</protein>
<accession>A0AAQ4FPC4</accession>
<proteinExistence type="predicted"/>
<sequence>MSCDSRLLRAVLRSGDDAHMSTESKGCASLPVPLALTKFRLERFAVWGTSGLRCTTCLGFGSLMLVAMTHSVNLPLDILDLAAKIVTGLNFTNCKVKRSSVEACFCTRPSSVESFHWLYWRSIRSLCTGWISLEVKIGAPSHHSQ</sequence>
<name>A0AAQ4FPC4_AMBAM</name>
<organism evidence="1 2">
    <name type="scientific">Amblyomma americanum</name>
    <name type="common">Lone star tick</name>
    <dbReference type="NCBI Taxonomy" id="6943"/>
    <lineage>
        <taxon>Eukaryota</taxon>
        <taxon>Metazoa</taxon>
        <taxon>Ecdysozoa</taxon>
        <taxon>Arthropoda</taxon>
        <taxon>Chelicerata</taxon>
        <taxon>Arachnida</taxon>
        <taxon>Acari</taxon>
        <taxon>Parasitiformes</taxon>
        <taxon>Ixodida</taxon>
        <taxon>Ixodoidea</taxon>
        <taxon>Ixodidae</taxon>
        <taxon>Amblyomminae</taxon>
        <taxon>Amblyomma</taxon>
    </lineage>
</organism>
<dbReference type="Proteomes" id="UP001321473">
    <property type="component" value="Unassembled WGS sequence"/>
</dbReference>
<dbReference type="AlphaFoldDB" id="A0AAQ4FPC4"/>
<evidence type="ECO:0000313" key="2">
    <source>
        <dbReference type="Proteomes" id="UP001321473"/>
    </source>
</evidence>
<dbReference type="EMBL" id="JARKHS020000624">
    <property type="protein sequence ID" value="KAK8788565.1"/>
    <property type="molecule type" value="Genomic_DNA"/>
</dbReference>
<reference evidence="1 2" key="1">
    <citation type="journal article" date="2023" name="Arcadia Sci">
        <title>De novo assembly of a long-read Amblyomma americanum tick genome.</title>
        <authorList>
            <person name="Chou S."/>
            <person name="Poskanzer K.E."/>
            <person name="Rollins M."/>
            <person name="Thuy-Boun P.S."/>
        </authorList>
    </citation>
    <scope>NUCLEOTIDE SEQUENCE [LARGE SCALE GENOMIC DNA]</scope>
    <source>
        <strain evidence="1">F_SG_1</strain>
        <tissue evidence="1">Salivary glands</tissue>
    </source>
</reference>
<evidence type="ECO:0000313" key="1">
    <source>
        <dbReference type="EMBL" id="KAK8788565.1"/>
    </source>
</evidence>